<dbReference type="Gene3D" id="3.60.10.10">
    <property type="entry name" value="Endonuclease/exonuclease/phosphatase"/>
    <property type="match status" value="1"/>
</dbReference>
<keyword evidence="3" id="KW-1185">Reference proteome</keyword>
<feature type="compositionally biased region" description="Pro residues" evidence="1">
    <location>
        <begin position="19"/>
        <end position="29"/>
    </location>
</feature>
<sequence length="339" mass="36105">MAVPLTGSALHADSLTPSQPDPPPPPFTLQPPSLLAPSHLCVLQFNCNRIQSSAVELATYLTKNDVAVACIQETKLSTASCSPSFPGYALERRDRPGGHGGGLLILIRHDVPYFGQDISPFLCGDTTMKAMAISTPLNGSPLCIINVYSQLASSCPPGYSPELADIISIPEDCLIVGNFNAHHPSWFSHTDDQRAAARGTAVDNLVTGSSLAYLNEGSHTHLPSHGPPSSQDLAISGHLLLSTSWTIQVTLNSDHLPILIHLPSSADSLTPWATCSYVNFKKADWPAYTAVGSHQSGARDGPSPHLVCWGVDLKGSPDDRCQTSYPSWIQQGLLPTSQS</sequence>
<dbReference type="PANTHER" id="PTHR33273">
    <property type="entry name" value="DOMAIN-CONTAINING PROTEIN, PUTATIVE-RELATED"/>
    <property type="match status" value="1"/>
</dbReference>
<dbReference type="InterPro" id="IPR036691">
    <property type="entry name" value="Endo/exonu/phosph_ase_sf"/>
</dbReference>
<dbReference type="AlphaFoldDB" id="A0A8B7N588"/>
<feature type="region of interest" description="Disordered" evidence="1">
    <location>
        <begin position="1"/>
        <end position="30"/>
    </location>
</feature>
<accession>A0A8B7N588</accession>
<evidence type="ECO:0000313" key="3">
    <source>
        <dbReference type="Proteomes" id="UP000694843"/>
    </source>
</evidence>
<dbReference type="SUPFAM" id="SSF56219">
    <property type="entry name" value="DNase I-like"/>
    <property type="match status" value="1"/>
</dbReference>
<reference evidence="4" key="1">
    <citation type="submission" date="2025-08" db="UniProtKB">
        <authorList>
            <consortium name="RefSeq"/>
        </authorList>
    </citation>
    <scope>IDENTIFICATION</scope>
    <source>
        <tissue evidence="4">Whole organism</tissue>
    </source>
</reference>
<evidence type="ECO:0000313" key="4">
    <source>
        <dbReference type="RefSeq" id="XP_018009037.1"/>
    </source>
</evidence>
<name>A0A8B7N588_HYAAZ</name>
<dbReference type="Proteomes" id="UP000694843">
    <property type="component" value="Unplaced"/>
</dbReference>
<dbReference type="Pfam" id="PF14529">
    <property type="entry name" value="Exo_endo_phos_2"/>
    <property type="match status" value="1"/>
</dbReference>
<feature type="domain" description="Endonuclease/exonuclease/phosphatase" evidence="2">
    <location>
        <begin position="143"/>
        <end position="258"/>
    </location>
</feature>
<dbReference type="PANTHER" id="PTHR33273:SF4">
    <property type="entry name" value="ENDONUCLEASE_EXONUCLEASE_PHOSPHATASE DOMAIN-CONTAINING PROTEIN"/>
    <property type="match status" value="1"/>
</dbReference>
<dbReference type="GO" id="GO:0003824">
    <property type="term" value="F:catalytic activity"/>
    <property type="evidence" value="ECO:0007669"/>
    <property type="project" value="InterPro"/>
</dbReference>
<dbReference type="RefSeq" id="XP_018009037.1">
    <property type="nucleotide sequence ID" value="XM_018153548.1"/>
</dbReference>
<evidence type="ECO:0000256" key="1">
    <source>
        <dbReference type="SAM" id="MobiDB-lite"/>
    </source>
</evidence>
<dbReference type="OrthoDB" id="6372692at2759"/>
<dbReference type="GeneID" id="108666636"/>
<proteinExistence type="predicted"/>
<dbReference type="KEGG" id="hazt:108666636"/>
<dbReference type="OMA" id="STICIAR"/>
<evidence type="ECO:0000259" key="2">
    <source>
        <dbReference type="Pfam" id="PF14529"/>
    </source>
</evidence>
<organism evidence="3 4">
    <name type="scientific">Hyalella azteca</name>
    <name type="common">Amphipod</name>
    <dbReference type="NCBI Taxonomy" id="294128"/>
    <lineage>
        <taxon>Eukaryota</taxon>
        <taxon>Metazoa</taxon>
        <taxon>Ecdysozoa</taxon>
        <taxon>Arthropoda</taxon>
        <taxon>Crustacea</taxon>
        <taxon>Multicrustacea</taxon>
        <taxon>Malacostraca</taxon>
        <taxon>Eumalacostraca</taxon>
        <taxon>Peracarida</taxon>
        <taxon>Amphipoda</taxon>
        <taxon>Senticaudata</taxon>
        <taxon>Talitrida</taxon>
        <taxon>Talitroidea</taxon>
        <taxon>Hyalellidae</taxon>
        <taxon>Hyalella</taxon>
    </lineage>
</organism>
<gene>
    <name evidence="4" type="primary">LOC108666636</name>
</gene>
<protein>
    <submittedName>
        <fullName evidence="4">Uncharacterized protein LOC108666636</fullName>
    </submittedName>
</protein>
<dbReference type="InterPro" id="IPR005135">
    <property type="entry name" value="Endo/exonuclease/phosphatase"/>
</dbReference>